<dbReference type="EMBL" id="LR796483">
    <property type="protein sequence ID" value="CAB4148112.1"/>
    <property type="molecule type" value="Genomic_DNA"/>
</dbReference>
<accession>A0A6J5MP13</accession>
<proteinExistence type="predicted"/>
<sequence length="84" mass="9255">MPKGNLLTSRSDLIRPILNSLGLGDCCVSSFQLTVNADELIKVNAVIYPTEEQFVALGGGIEEFKQLAPVRSCVELVYRENELQ</sequence>
<reference evidence="1" key="1">
    <citation type="submission" date="2020-04" db="EMBL/GenBank/DDBJ databases">
        <authorList>
            <person name="Chiriac C."/>
            <person name="Salcher M."/>
            <person name="Ghai R."/>
            <person name="Kavagutti S V."/>
        </authorList>
    </citation>
    <scope>NUCLEOTIDE SEQUENCE</scope>
</reference>
<gene>
    <name evidence="1" type="ORF">UFOVP431_112</name>
</gene>
<protein>
    <submittedName>
        <fullName evidence="1">Uncharacterized protein</fullName>
    </submittedName>
</protein>
<evidence type="ECO:0000313" key="1">
    <source>
        <dbReference type="EMBL" id="CAB4148112.1"/>
    </source>
</evidence>
<organism evidence="1">
    <name type="scientific">uncultured Caudovirales phage</name>
    <dbReference type="NCBI Taxonomy" id="2100421"/>
    <lineage>
        <taxon>Viruses</taxon>
        <taxon>Duplodnaviria</taxon>
        <taxon>Heunggongvirae</taxon>
        <taxon>Uroviricota</taxon>
        <taxon>Caudoviricetes</taxon>
        <taxon>Peduoviridae</taxon>
        <taxon>Maltschvirus</taxon>
        <taxon>Maltschvirus maltsch</taxon>
    </lineage>
</organism>
<name>A0A6J5MP13_9CAUD</name>